<dbReference type="AlphaFoldDB" id="A0A7T2GIL3"/>
<protein>
    <submittedName>
        <fullName evidence="2">Uncharacterized protein</fullName>
    </submittedName>
</protein>
<evidence type="ECO:0000313" key="3">
    <source>
        <dbReference type="Proteomes" id="UP000594873"/>
    </source>
</evidence>
<feature type="transmembrane region" description="Helical" evidence="1">
    <location>
        <begin position="51"/>
        <end position="77"/>
    </location>
</feature>
<feature type="transmembrane region" description="Helical" evidence="1">
    <location>
        <begin position="89"/>
        <end position="111"/>
    </location>
</feature>
<accession>A0A7T2GIL3</accession>
<keyword evidence="3" id="KW-1185">Reference proteome</keyword>
<dbReference type="Proteomes" id="UP000594873">
    <property type="component" value="Chromosome"/>
</dbReference>
<dbReference type="KEGG" id="sflv:IC614_09555"/>
<reference evidence="2 3" key="1">
    <citation type="submission" date="2020-11" db="EMBL/GenBank/DDBJ databases">
        <title>Genome seq and assembly of Sphingosinicella sp.</title>
        <authorList>
            <person name="Chhetri G."/>
        </authorList>
    </citation>
    <scope>NUCLEOTIDE SEQUENCE [LARGE SCALE GENOMIC DNA]</scope>
    <source>
        <strain evidence="2 3">UDD2</strain>
    </source>
</reference>
<evidence type="ECO:0000313" key="2">
    <source>
        <dbReference type="EMBL" id="QPQ54571.1"/>
    </source>
</evidence>
<keyword evidence="1" id="KW-1133">Transmembrane helix</keyword>
<organism evidence="2 3">
    <name type="scientific">Allosphingosinicella flava</name>
    <dbReference type="NCBI Taxonomy" id="2771430"/>
    <lineage>
        <taxon>Bacteria</taxon>
        <taxon>Pseudomonadati</taxon>
        <taxon>Pseudomonadota</taxon>
        <taxon>Alphaproteobacteria</taxon>
        <taxon>Sphingomonadales</taxon>
        <taxon>Sphingomonadaceae</taxon>
        <taxon>Allosphingosinicella</taxon>
    </lineage>
</organism>
<keyword evidence="1" id="KW-0812">Transmembrane</keyword>
<name>A0A7T2GIL3_9SPHN</name>
<evidence type="ECO:0000256" key="1">
    <source>
        <dbReference type="SAM" id="Phobius"/>
    </source>
</evidence>
<gene>
    <name evidence="2" type="ORF">IC614_09555</name>
</gene>
<sequence length="124" mass="12763">MASAKAFYRILIFACNNRQVAPAQKQLYGVHFSRDANVWRTQGGTNMLKKLIAGAAAVALTATPVMASASPASALSLRSGIEMQDENGLGGGFGLVALVGVALAALLVVAVTDDDDDEELPASA</sequence>
<proteinExistence type="predicted"/>
<keyword evidence="1" id="KW-0472">Membrane</keyword>
<dbReference type="EMBL" id="CP065592">
    <property type="protein sequence ID" value="QPQ54571.1"/>
    <property type="molecule type" value="Genomic_DNA"/>
</dbReference>